<dbReference type="AlphaFoldDB" id="A0A7T5VCC5"/>
<dbReference type="CDD" id="cd09110">
    <property type="entry name" value="PLDc_CLS_1"/>
    <property type="match status" value="1"/>
</dbReference>
<reference evidence="2 3" key="1">
    <citation type="submission" date="2020-05" db="EMBL/GenBank/DDBJ databases">
        <title>Complete genome of Desulfobulbus oligotrophicus.</title>
        <authorList>
            <person name="Podar M."/>
        </authorList>
    </citation>
    <scope>NUCLEOTIDE SEQUENCE [LARGE SCALE GENOMIC DNA]</scope>
    <source>
        <strain evidence="2 3">Prop6</strain>
    </source>
</reference>
<dbReference type="InterPro" id="IPR001736">
    <property type="entry name" value="PLipase_D/transphosphatidylase"/>
</dbReference>
<dbReference type="EMBL" id="CP054140">
    <property type="protein sequence ID" value="QQG65206.1"/>
    <property type="molecule type" value="Genomic_DNA"/>
</dbReference>
<dbReference type="GO" id="GO:0008808">
    <property type="term" value="F:cardiolipin synthase activity"/>
    <property type="evidence" value="ECO:0007669"/>
    <property type="project" value="TreeGrafter"/>
</dbReference>
<dbReference type="Pfam" id="PF13091">
    <property type="entry name" value="PLDc_2"/>
    <property type="match status" value="2"/>
</dbReference>
<dbReference type="SUPFAM" id="SSF56024">
    <property type="entry name" value="Phospholipase D/nuclease"/>
    <property type="match status" value="2"/>
</dbReference>
<dbReference type="KEGG" id="dog:HP555_04655"/>
<dbReference type="PANTHER" id="PTHR21248">
    <property type="entry name" value="CARDIOLIPIN SYNTHASE"/>
    <property type="match status" value="1"/>
</dbReference>
<feature type="domain" description="PLD phosphodiesterase" evidence="1">
    <location>
        <begin position="130"/>
        <end position="157"/>
    </location>
</feature>
<dbReference type="InterPro" id="IPR025202">
    <property type="entry name" value="PLD-like_dom"/>
</dbReference>
<gene>
    <name evidence="2" type="ORF">HP555_04655</name>
</gene>
<dbReference type="PROSITE" id="PS50035">
    <property type="entry name" value="PLD"/>
    <property type="match status" value="2"/>
</dbReference>
<dbReference type="SMART" id="SM00155">
    <property type="entry name" value="PLDc"/>
    <property type="match status" value="2"/>
</dbReference>
<evidence type="ECO:0000313" key="2">
    <source>
        <dbReference type="EMBL" id="QQG65206.1"/>
    </source>
</evidence>
<name>A0A7T5VCC5_9BACT</name>
<feature type="domain" description="PLD phosphodiesterase" evidence="1">
    <location>
        <begin position="305"/>
        <end position="332"/>
    </location>
</feature>
<protein>
    <submittedName>
        <fullName evidence="2">Cardiolipin synthase B</fullName>
    </submittedName>
</protein>
<dbReference type="RefSeq" id="WP_199264026.1">
    <property type="nucleotide sequence ID" value="NZ_CP054140.1"/>
</dbReference>
<proteinExistence type="predicted"/>
<evidence type="ECO:0000313" key="3">
    <source>
        <dbReference type="Proteomes" id="UP000596092"/>
    </source>
</evidence>
<evidence type="ECO:0000259" key="1">
    <source>
        <dbReference type="PROSITE" id="PS50035"/>
    </source>
</evidence>
<dbReference type="GO" id="GO:0016020">
    <property type="term" value="C:membrane"/>
    <property type="evidence" value="ECO:0007669"/>
    <property type="project" value="TreeGrafter"/>
</dbReference>
<dbReference type="GO" id="GO:0032049">
    <property type="term" value="P:cardiolipin biosynthetic process"/>
    <property type="evidence" value="ECO:0007669"/>
    <property type="project" value="UniProtKB-ARBA"/>
</dbReference>
<dbReference type="PANTHER" id="PTHR21248:SF22">
    <property type="entry name" value="PHOSPHOLIPASE D"/>
    <property type="match status" value="1"/>
</dbReference>
<sequence>MKISRHTLVQRLRLKGLMARIKDDPNVVGFYHNNVVLLPHGGDFFPALFQAVNEAVTSVCAEYYLIRNDHTGQTFAQSLIKAVQRGVHVSLIYDAIGCFDTQASFFRQLQDQGVHCLAFNRPAFSKLRWLDLRNHRKMTVIDGSIAFLGGLNIGDEYSGFGDSLERWRDVGMRMDGPAAAELHRLFWQTWEQEKGPFTKRPVHTSPDPAGDANVIIVNGSPHHTQPLIRNSFRLAMAGAVHRIRIMTPYFLPGPRIVRSLLRAVNRGARVQVILPSISDVPIVQKFSLAYLEPLSEAGVEIYTRQGTILHAKVMLIDEHWVTLGSANFDYRSFYRNFEINVIIDNHTFGTQISDLIDEELKKSTRVDLEHTIRLTRMEKILKWLLTPLRHLL</sequence>
<dbReference type="Gene3D" id="3.30.870.10">
    <property type="entry name" value="Endonuclease Chain A"/>
    <property type="match status" value="2"/>
</dbReference>
<dbReference type="Proteomes" id="UP000596092">
    <property type="component" value="Chromosome"/>
</dbReference>
<keyword evidence="3" id="KW-1185">Reference proteome</keyword>
<accession>A0A7T5VCC5</accession>
<organism evidence="2 3">
    <name type="scientific">Desulfobulbus oligotrophicus</name>
    <dbReference type="NCBI Taxonomy" id="1909699"/>
    <lineage>
        <taxon>Bacteria</taxon>
        <taxon>Pseudomonadati</taxon>
        <taxon>Thermodesulfobacteriota</taxon>
        <taxon>Desulfobulbia</taxon>
        <taxon>Desulfobulbales</taxon>
        <taxon>Desulfobulbaceae</taxon>
        <taxon>Desulfobulbus</taxon>
    </lineage>
</organism>
<dbReference type="CDD" id="cd09159">
    <property type="entry name" value="PLDc_ybhO_like_2"/>
    <property type="match status" value="1"/>
</dbReference>